<keyword evidence="2" id="KW-1185">Reference proteome</keyword>
<dbReference type="InterPro" id="IPR001661">
    <property type="entry name" value="Glyco_hydro_37"/>
</dbReference>
<dbReference type="STRING" id="187330.AMS58_06165"/>
<dbReference type="PATRIC" id="fig|187330.3.peg.44"/>
<organism evidence="1 2">
    <name type="scientific">Pseudoalteromonas porphyrae</name>
    <dbReference type="NCBI Taxonomy" id="187330"/>
    <lineage>
        <taxon>Bacteria</taxon>
        <taxon>Pseudomonadati</taxon>
        <taxon>Pseudomonadota</taxon>
        <taxon>Gammaproteobacteria</taxon>
        <taxon>Alteromonadales</taxon>
        <taxon>Pseudoalteromonadaceae</taxon>
        <taxon>Pseudoalteromonas</taxon>
    </lineage>
</organism>
<proteinExistence type="predicted"/>
<name>A0A0N1EXK7_9GAMM</name>
<dbReference type="EMBL" id="LHPH01000001">
    <property type="protein sequence ID" value="KPH65405.1"/>
    <property type="molecule type" value="Genomic_DNA"/>
</dbReference>
<dbReference type="GO" id="GO:0005991">
    <property type="term" value="P:trehalose metabolic process"/>
    <property type="evidence" value="ECO:0007669"/>
    <property type="project" value="InterPro"/>
</dbReference>
<protein>
    <recommendedName>
        <fullName evidence="3">Alpha,alpha-trehalase</fullName>
    </recommendedName>
</protein>
<gene>
    <name evidence="1" type="ORF">ADS77_00210</name>
</gene>
<evidence type="ECO:0000313" key="2">
    <source>
        <dbReference type="Proteomes" id="UP000037848"/>
    </source>
</evidence>
<sequence length="67" mass="7434">MNARRDKLLAQKSKLSSAVLFTQLKWLSSLFEPDNCAGGGEYSVQQGFGWTNGVTSRFYRLVFLAGS</sequence>
<reference evidence="1 2" key="1">
    <citation type="submission" date="2015-08" db="EMBL/GenBank/DDBJ databases">
        <title>Draft Genome Sequence of Pseudoalteromonas porphyrae UCD-SED14.</title>
        <authorList>
            <person name="Coil D.A."/>
            <person name="Jospin G."/>
            <person name="Lee R.D."/>
            <person name="Eisen J.A."/>
        </authorList>
    </citation>
    <scope>NUCLEOTIDE SEQUENCE [LARGE SCALE GENOMIC DNA]</scope>
    <source>
        <strain evidence="1 2">UCD-SED14</strain>
    </source>
</reference>
<dbReference type="Gene3D" id="1.50.10.10">
    <property type="match status" value="1"/>
</dbReference>
<dbReference type="Proteomes" id="UP000037848">
    <property type="component" value="Unassembled WGS sequence"/>
</dbReference>
<evidence type="ECO:0008006" key="3">
    <source>
        <dbReference type="Google" id="ProtNLM"/>
    </source>
</evidence>
<evidence type="ECO:0000313" key="1">
    <source>
        <dbReference type="EMBL" id="KPH65405.1"/>
    </source>
</evidence>
<dbReference type="InterPro" id="IPR008928">
    <property type="entry name" value="6-hairpin_glycosidase_sf"/>
</dbReference>
<dbReference type="GO" id="GO:0004555">
    <property type="term" value="F:alpha,alpha-trehalase activity"/>
    <property type="evidence" value="ECO:0007669"/>
    <property type="project" value="InterPro"/>
</dbReference>
<dbReference type="Pfam" id="PF01204">
    <property type="entry name" value="Trehalase"/>
    <property type="match status" value="1"/>
</dbReference>
<accession>A0A0N1EXK7</accession>
<dbReference type="SUPFAM" id="SSF48208">
    <property type="entry name" value="Six-hairpin glycosidases"/>
    <property type="match status" value="1"/>
</dbReference>
<dbReference type="AlphaFoldDB" id="A0A0N1EXK7"/>
<comment type="caution">
    <text evidence="1">The sequence shown here is derived from an EMBL/GenBank/DDBJ whole genome shotgun (WGS) entry which is preliminary data.</text>
</comment>
<dbReference type="InterPro" id="IPR012341">
    <property type="entry name" value="6hp_glycosidase-like_sf"/>
</dbReference>